<accession>A0ABS0XH83</accession>
<name>A0ABS0XH83_9ACTN</name>
<dbReference type="EMBL" id="JAEKOZ010000036">
    <property type="protein sequence ID" value="MBJ3812341.1"/>
    <property type="molecule type" value="Genomic_DNA"/>
</dbReference>
<dbReference type="Proteomes" id="UP000634780">
    <property type="component" value="Unassembled WGS sequence"/>
</dbReference>
<keyword evidence="2" id="KW-1133">Transmembrane helix</keyword>
<reference evidence="3 4" key="1">
    <citation type="submission" date="2020-12" db="EMBL/GenBank/DDBJ databases">
        <title>Streptomyces typhae sp. nov., a novel endophytic actinomycete isolated from the root of cattail pollen (Typha angustifolia L.).</title>
        <authorList>
            <person name="Peng C."/>
            <person name="Liu C."/>
        </authorList>
    </citation>
    <scope>NUCLEOTIDE SEQUENCE [LARGE SCALE GENOMIC DNA]</scope>
    <source>
        <strain evidence="3 4">JCM 4753</strain>
    </source>
</reference>
<evidence type="ECO:0000256" key="1">
    <source>
        <dbReference type="SAM" id="MobiDB-lite"/>
    </source>
</evidence>
<keyword evidence="4" id="KW-1185">Reference proteome</keyword>
<sequence length="84" mass="8291">MIVGLAVVAAIGLLVTFGPKCRGRHSAEAPGQQSVGPAAGGDAAASGEAKGKQEDGPRIVLVVGIVCVLAGVACLSALPLRRLF</sequence>
<keyword evidence="2" id="KW-0472">Membrane</keyword>
<organism evidence="3 4">
    <name type="scientific">Streptomyces flavofungini</name>
    <dbReference type="NCBI Taxonomy" id="68200"/>
    <lineage>
        <taxon>Bacteria</taxon>
        <taxon>Bacillati</taxon>
        <taxon>Actinomycetota</taxon>
        <taxon>Actinomycetes</taxon>
        <taxon>Kitasatosporales</taxon>
        <taxon>Streptomycetaceae</taxon>
        <taxon>Streptomyces</taxon>
    </lineage>
</organism>
<keyword evidence="2" id="KW-0812">Transmembrane</keyword>
<evidence type="ECO:0000256" key="2">
    <source>
        <dbReference type="SAM" id="Phobius"/>
    </source>
</evidence>
<feature type="compositionally biased region" description="Low complexity" evidence="1">
    <location>
        <begin position="36"/>
        <end position="48"/>
    </location>
</feature>
<evidence type="ECO:0000313" key="4">
    <source>
        <dbReference type="Proteomes" id="UP000634780"/>
    </source>
</evidence>
<comment type="caution">
    <text evidence="3">The sequence shown here is derived from an EMBL/GenBank/DDBJ whole genome shotgun (WGS) entry which is preliminary data.</text>
</comment>
<evidence type="ECO:0008006" key="5">
    <source>
        <dbReference type="Google" id="ProtNLM"/>
    </source>
</evidence>
<evidence type="ECO:0000313" key="3">
    <source>
        <dbReference type="EMBL" id="MBJ3812341.1"/>
    </source>
</evidence>
<feature type="transmembrane region" description="Helical" evidence="2">
    <location>
        <begin position="59"/>
        <end position="80"/>
    </location>
</feature>
<proteinExistence type="predicted"/>
<protein>
    <recommendedName>
        <fullName evidence="5">Secreted protein</fullName>
    </recommendedName>
</protein>
<feature type="region of interest" description="Disordered" evidence="1">
    <location>
        <begin position="23"/>
        <end position="54"/>
    </location>
</feature>
<dbReference type="RefSeq" id="WP_190120336.1">
    <property type="nucleotide sequence ID" value="NZ_BMVR01000023.1"/>
</dbReference>
<gene>
    <name evidence="3" type="ORF">JGB26_35555</name>
</gene>